<dbReference type="Pfam" id="PF02485">
    <property type="entry name" value="Branch"/>
    <property type="match status" value="1"/>
</dbReference>
<evidence type="ECO:0000313" key="7">
    <source>
        <dbReference type="Proteomes" id="UP000287651"/>
    </source>
</evidence>
<evidence type="ECO:0000256" key="3">
    <source>
        <dbReference type="ARBA" id="ARBA00022679"/>
    </source>
</evidence>
<dbReference type="Proteomes" id="UP000287651">
    <property type="component" value="Unassembled WGS sequence"/>
</dbReference>
<comment type="caution">
    <text evidence="6">The sequence shown here is derived from an EMBL/GenBank/DDBJ whole genome shotgun (WGS) entry which is preliminary data.</text>
</comment>
<keyword evidence="4" id="KW-0472">Membrane</keyword>
<gene>
    <name evidence="6" type="ORF">B296_00057389</name>
</gene>
<evidence type="ECO:0000313" key="6">
    <source>
        <dbReference type="EMBL" id="RRT42042.1"/>
    </source>
</evidence>
<comment type="subcellular location">
    <subcellularLocation>
        <location evidence="1">Membrane</location>
        <topology evidence="1">Single-pass type II membrane protein</topology>
    </subcellularLocation>
</comment>
<proteinExistence type="predicted"/>
<dbReference type="GO" id="GO:0016757">
    <property type="term" value="F:glycosyltransferase activity"/>
    <property type="evidence" value="ECO:0007669"/>
    <property type="project" value="UniProtKB-KW"/>
</dbReference>
<feature type="non-terminal residue" evidence="6">
    <location>
        <position position="1"/>
    </location>
</feature>
<organism evidence="6 7">
    <name type="scientific">Ensete ventricosum</name>
    <name type="common">Abyssinian banana</name>
    <name type="synonym">Musa ensete</name>
    <dbReference type="NCBI Taxonomy" id="4639"/>
    <lineage>
        <taxon>Eukaryota</taxon>
        <taxon>Viridiplantae</taxon>
        <taxon>Streptophyta</taxon>
        <taxon>Embryophyta</taxon>
        <taxon>Tracheophyta</taxon>
        <taxon>Spermatophyta</taxon>
        <taxon>Magnoliopsida</taxon>
        <taxon>Liliopsida</taxon>
        <taxon>Zingiberales</taxon>
        <taxon>Musaceae</taxon>
        <taxon>Ensete</taxon>
    </lineage>
</organism>
<evidence type="ECO:0000256" key="2">
    <source>
        <dbReference type="ARBA" id="ARBA00022676"/>
    </source>
</evidence>
<dbReference type="EMBL" id="AMZH03018119">
    <property type="protein sequence ID" value="RRT42042.1"/>
    <property type="molecule type" value="Genomic_DNA"/>
</dbReference>
<accession>A0A426XRI5</accession>
<keyword evidence="5" id="KW-0325">Glycoprotein</keyword>
<protein>
    <submittedName>
        <fullName evidence="6">Uncharacterized protein</fullName>
    </submittedName>
</protein>
<dbReference type="GO" id="GO:0016020">
    <property type="term" value="C:membrane"/>
    <property type="evidence" value="ECO:0007669"/>
    <property type="project" value="UniProtKB-SubCell"/>
</dbReference>
<reference evidence="6 7" key="1">
    <citation type="journal article" date="2014" name="Agronomy (Basel)">
        <title>A Draft Genome Sequence for Ensete ventricosum, the Drought-Tolerant Tree Against Hunger.</title>
        <authorList>
            <person name="Harrison J."/>
            <person name="Moore K.A."/>
            <person name="Paszkiewicz K."/>
            <person name="Jones T."/>
            <person name="Grant M."/>
            <person name="Ambacheew D."/>
            <person name="Muzemil S."/>
            <person name="Studholme D.J."/>
        </authorList>
    </citation>
    <scope>NUCLEOTIDE SEQUENCE [LARGE SCALE GENOMIC DNA]</scope>
</reference>
<evidence type="ECO:0000256" key="4">
    <source>
        <dbReference type="ARBA" id="ARBA00023136"/>
    </source>
</evidence>
<dbReference type="AlphaFoldDB" id="A0A426XRI5"/>
<name>A0A426XRI5_ENSVE</name>
<keyword evidence="2" id="KW-0328">Glycosyltransferase</keyword>
<sequence length="212" mass="23133">AFHRRDGGDEEEGALVVVVVAGVGRAARRPKQAPVGSAADPVPVGARVHARADPHLLEIALPGRSRGGALARPSQDRLPVPRPLQSPAGFRLAHLLPGIAIVKNPFLRFSSLMRSRVLLLVLRADSGRGEDDDKIAVLLWPSASEWHKGLAILSEFLFYHLNLEQNFDVVAERFSGLQVVWGEATMIEAERLLLAVALKDPDNQRFALISDR</sequence>
<evidence type="ECO:0000256" key="1">
    <source>
        <dbReference type="ARBA" id="ARBA00004606"/>
    </source>
</evidence>
<keyword evidence="3" id="KW-0808">Transferase</keyword>
<dbReference type="InterPro" id="IPR003406">
    <property type="entry name" value="Glyco_trans_14"/>
</dbReference>
<evidence type="ECO:0000256" key="5">
    <source>
        <dbReference type="ARBA" id="ARBA00023180"/>
    </source>
</evidence>